<evidence type="ECO:0000313" key="2">
    <source>
        <dbReference type="Proteomes" id="UP000275368"/>
    </source>
</evidence>
<dbReference type="SMART" id="SM00460">
    <property type="entry name" value="TGc"/>
    <property type="match status" value="1"/>
</dbReference>
<dbReference type="GO" id="GO:0005737">
    <property type="term" value="C:cytoplasm"/>
    <property type="evidence" value="ECO:0007669"/>
    <property type="project" value="TreeGrafter"/>
</dbReference>
<sequence>MKVLAKKALFAAITALLISNSCPTPSFAQSDQPSSWAKEDVSEAWDRLLVPTELNIQYQLALTRAQFGEMAIQLYEVLTNRKAVAPGKNPFRDMNNYRVLQAYELGIVKGTSSTTFSPNTEVNREQLALMLYNTLKKAGLANKLEADLGDVPRFADDKQISSWSRDAIKILNGSQLMKGSAFKDQIWFMPKTTTTREQAIVLVNRIYEKYGTYYVNNEYDLMHAFELNQNLPIVIMDARSKQIYEKAKSILGAIIKPGMSEYDRELAIHNYLLLHLAYDYENYKNGTIPDDSYTIYGALFKGIAVCQGYAYSAKLLLSMAGIETHIVTGTAKGIAHAWNKVKIGGSYYNLDVTWDDPVPDVDGRLAYGYFNVTDEELERDHIWSDDLPKALASASNYFVYNGLTVASASEFEARVIAAIQVQASTITLKRTYKNAQGANDWYALISRFPEVAKYSYTTDNSGVVSFTFIYR</sequence>
<dbReference type="PANTHER" id="PTHR46333">
    <property type="entry name" value="CYTOKINESIS PROTEIN 3"/>
    <property type="match status" value="1"/>
</dbReference>
<accession>A0A3G9IWA7</accession>
<reference evidence="1 2" key="1">
    <citation type="submission" date="2018-11" db="EMBL/GenBank/DDBJ databases">
        <title>Complete genome sequence of Paenibacillus baekrokdamisoli strain KCTC 33723.</title>
        <authorList>
            <person name="Kang S.W."/>
            <person name="Lee K.C."/>
            <person name="Kim K.K."/>
            <person name="Kim J.S."/>
            <person name="Kim D.S."/>
            <person name="Ko S.H."/>
            <person name="Yang S.H."/>
            <person name="Lee J.S."/>
        </authorList>
    </citation>
    <scope>NUCLEOTIDE SEQUENCE [LARGE SCALE GENOMIC DNA]</scope>
    <source>
        <strain evidence="1 2">KCTC 33723</strain>
    </source>
</reference>
<dbReference type="AlphaFoldDB" id="A0A3G9IWA7"/>
<organism evidence="1 2">
    <name type="scientific">Paenibacillus baekrokdamisoli</name>
    <dbReference type="NCBI Taxonomy" id="1712516"/>
    <lineage>
        <taxon>Bacteria</taxon>
        <taxon>Bacillati</taxon>
        <taxon>Bacillota</taxon>
        <taxon>Bacilli</taxon>
        <taxon>Bacillales</taxon>
        <taxon>Paenibacillaceae</taxon>
        <taxon>Paenibacillus</taxon>
    </lineage>
</organism>
<dbReference type="OrthoDB" id="9788327at2"/>
<evidence type="ECO:0000313" key="1">
    <source>
        <dbReference type="EMBL" id="BBH22796.1"/>
    </source>
</evidence>
<dbReference type="PANTHER" id="PTHR46333:SF2">
    <property type="entry name" value="CYTOKINESIS PROTEIN 3"/>
    <property type="match status" value="1"/>
</dbReference>
<dbReference type="RefSeq" id="WP_125661464.1">
    <property type="nucleotide sequence ID" value="NZ_AP019308.1"/>
</dbReference>
<protein>
    <submittedName>
        <fullName evidence="1">Uncharacterized protein</fullName>
    </submittedName>
</protein>
<dbReference type="InterPro" id="IPR052557">
    <property type="entry name" value="CAP/Cytokinesis_protein"/>
</dbReference>
<dbReference type="Proteomes" id="UP000275368">
    <property type="component" value="Chromosome"/>
</dbReference>
<dbReference type="Pfam" id="PF01841">
    <property type="entry name" value="Transglut_core"/>
    <property type="match status" value="1"/>
</dbReference>
<name>A0A3G9IWA7_9BACL</name>
<dbReference type="EMBL" id="AP019308">
    <property type="protein sequence ID" value="BBH22796.1"/>
    <property type="molecule type" value="Genomic_DNA"/>
</dbReference>
<dbReference type="Gene3D" id="3.10.620.30">
    <property type="match status" value="1"/>
</dbReference>
<gene>
    <name evidence="1" type="ORF">Back11_41410</name>
</gene>
<proteinExistence type="predicted"/>
<dbReference type="KEGG" id="pbk:Back11_41410"/>
<dbReference type="Pfam" id="PF00395">
    <property type="entry name" value="SLH"/>
    <property type="match status" value="1"/>
</dbReference>
<dbReference type="SUPFAM" id="SSF54001">
    <property type="entry name" value="Cysteine proteinases"/>
    <property type="match status" value="1"/>
</dbReference>
<dbReference type="InterPro" id="IPR001119">
    <property type="entry name" value="SLH_dom"/>
</dbReference>
<dbReference type="InterPro" id="IPR002931">
    <property type="entry name" value="Transglutaminase-like"/>
</dbReference>
<dbReference type="InterPro" id="IPR038765">
    <property type="entry name" value="Papain-like_cys_pep_sf"/>
</dbReference>
<dbReference type="PROSITE" id="PS51272">
    <property type="entry name" value="SLH"/>
    <property type="match status" value="2"/>
</dbReference>
<keyword evidence="2" id="KW-1185">Reference proteome</keyword>